<dbReference type="InterPro" id="IPR018550">
    <property type="entry name" value="Lipid-A_deacylase-rel"/>
</dbReference>
<protein>
    <submittedName>
        <fullName evidence="1">Acyloxyacyl hydrolase</fullName>
    </submittedName>
</protein>
<dbReference type="Proteomes" id="UP000831460">
    <property type="component" value="Chromosome"/>
</dbReference>
<dbReference type="EMBL" id="CP094532">
    <property type="protein sequence ID" value="UOE41107.1"/>
    <property type="molecule type" value="Genomic_DNA"/>
</dbReference>
<proteinExistence type="predicted"/>
<evidence type="ECO:0000313" key="1">
    <source>
        <dbReference type="EMBL" id="UOE41107.1"/>
    </source>
</evidence>
<gene>
    <name evidence="1" type="ORF">MTP09_00220</name>
</gene>
<dbReference type="GO" id="GO:0016787">
    <property type="term" value="F:hydrolase activity"/>
    <property type="evidence" value="ECO:0007669"/>
    <property type="project" value="UniProtKB-KW"/>
</dbReference>
<name>A0ABY4BPH4_9FLAO</name>
<keyword evidence="1" id="KW-0378">Hydrolase</keyword>
<reference evidence="1 2" key="1">
    <citation type="submission" date="2022-03" db="EMBL/GenBank/DDBJ databases">
        <title>Chryseobacterium sp. isolated from particulate matters in swine house.</title>
        <authorList>
            <person name="Won M."/>
            <person name="Kim S.-J."/>
            <person name="Kwon S.-W."/>
        </authorList>
    </citation>
    <scope>NUCLEOTIDE SEQUENCE [LARGE SCALE GENOMIC DNA]</scope>
    <source>
        <strain evidence="1 2">SC2-2</strain>
    </source>
</reference>
<accession>A0ABY4BPH4</accession>
<dbReference type="RefSeq" id="WP_243549537.1">
    <property type="nucleotide sequence ID" value="NZ_CP094532.1"/>
</dbReference>
<dbReference type="Gene3D" id="2.40.160.20">
    <property type="match status" value="1"/>
</dbReference>
<keyword evidence="2" id="KW-1185">Reference proteome</keyword>
<organism evidence="1 2">
    <name type="scientific">Chryseobacterium suipulveris</name>
    <dbReference type="NCBI Taxonomy" id="2929800"/>
    <lineage>
        <taxon>Bacteria</taxon>
        <taxon>Pseudomonadati</taxon>
        <taxon>Bacteroidota</taxon>
        <taxon>Flavobacteriia</taxon>
        <taxon>Flavobacteriales</taxon>
        <taxon>Weeksellaceae</taxon>
        <taxon>Chryseobacterium group</taxon>
        <taxon>Chryseobacterium</taxon>
    </lineage>
</organism>
<dbReference type="Pfam" id="PF09411">
    <property type="entry name" value="PagL"/>
    <property type="match status" value="1"/>
</dbReference>
<sequence>MKKFIPLLFLFPQIFTAQENKDVFLGYSSVYATSVGKINGDIKNYISGQQITIGKDLTNSNQEWVKYLSAKNINFNLVHLDMNQMQKDLWGRNYAFGDAYAATANIDFRLAKLGNVDLLFSPTVGLSYITKTVYTDPDSYFFGSHLNAVFDAGLGIEYQFLKDFALTSKVSFLHFSNGGIQLPNAGVNTLAATVGIKKNIIASKKNEETNDEIIKSEMKKHGFEFSIGAGQRGKYKIKEAFYRVTFSSAYSYFINNMIGFKAGLDAVYYDQVFNPLVYDDSVPYWGKSYEHIRVGASLGTEIKMNKLSFNANYGTYVYFKSPYNQKTYWKAGLRYYITPKIGIESMMYAHKVQADIISFGAFVRL</sequence>
<evidence type="ECO:0000313" key="2">
    <source>
        <dbReference type="Proteomes" id="UP000831460"/>
    </source>
</evidence>